<dbReference type="Pfam" id="PF16875">
    <property type="entry name" value="Glyco_hydro_36N"/>
    <property type="match status" value="1"/>
</dbReference>
<evidence type="ECO:0000259" key="9">
    <source>
        <dbReference type="Pfam" id="PF16875"/>
    </source>
</evidence>
<reference evidence="10 11" key="1">
    <citation type="submission" date="2018-08" db="EMBL/GenBank/DDBJ databases">
        <title>A genome reference for cultivated species of the human gut microbiota.</title>
        <authorList>
            <person name="Zou Y."/>
            <person name="Xue W."/>
            <person name="Luo G."/>
        </authorList>
    </citation>
    <scope>NUCLEOTIDE SEQUENCE [LARGE SCALE GENOMIC DNA]</scope>
    <source>
        <strain evidence="10 11">AM40-30BH</strain>
    </source>
</reference>
<proteinExistence type="inferred from homology"/>
<evidence type="ECO:0000256" key="7">
    <source>
        <dbReference type="SAM" id="SignalP"/>
    </source>
</evidence>
<comment type="similarity">
    <text evidence="5">Belongs to the glycosyl hydrolase.</text>
</comment>
<protein>
    <recommendedName>
        <fullName evidence="2 5">Alpha-galactosidase</fullName>
        <ecNumber evidence="2 5">3.2.1.22</ecNumber>
    </recommendedName>
</protein>
<dbReference type="FunFam" id="3.20.20.70:FF:000118">
    <property type="entry name" value="Alpha-galactosidase"/>
    <property type="match status" value="1"/>
</dbReference>
<accession>A0A413VNF7</accession>
<feature type="chain" id="PRO_5019102249" description="Alpha-galactosidase" evidence="7">
    <location>
        <begin position="21"/>
        <end position="736"/>
    </location>
</feature>
<name>A0A413VNF7_9BACE</name>
<dbReference type="InterPro" id="IPR038417">
    <property type="entry name" value="Alpga-gal_N_sf"/>
</dbReference>
<evidence type="ECO:0000256" key="3">
    <source>
        <dbReference type="ARBA" id="ARBA00022801"/>
    </source>
</evidence>
<dbReference type="InterPro" id="IPR031704">
    <property type="entry name" value="Glyco_hydro_36_N"/>
</dbReference>
<organism evidence="10 11">
    <name type="scientific">Bacteroides nordii</name>
    <dbReference type="NCBI Taxonomy" id="291645"/>
    <lineage>
        <taxon>Bacteria</taxon>
        <taxon>Pseudomonadati</taxon>
        <taxon>Bacteroidota</taxon>
        <taxon>Bacteroidia</taxon>
        <taxon>Bacteroidales</taxon>
        <taxon>Bacteroidaceae</taxon>
        <taxon>Bacteroides</taxon>
    </lineage>
</organism>
<dbReference type="InterPro" id="IPR017853">
    <property type="entry name" value="GH"/>
</dbReference>
<dbReference type="PIRSF" id="PIRSF005536">
    <property type="entry name" value="Agal"/>
    <property type="match status" value="1"/>
</dbReference>
<dbReference type="PANTHER" id="PTHR43053">
    <property type="entry name" value="GLYCOSIDASE FAMILY 31"/>
    <property type="match status" value="1"/>
</dbReference>
<dbReference type="Gene3D" id="2.60.40.1180">
    <property type="entry name" value="Golgi alpha-mannosidase II"/>
    <property type="match status" value="1"/>
</dbReference>
<dbReference type="PANTHER" id="PTHR43053:SF3">
    <property type="entry name" value="ALPHA-GALACTOSIDASE C-RELATED"/>
    <property type="match status" value="1"/>
</dbReference>
<dbReference type="GO" id="GO:0016052">
    <property type="term" value="P:carbohydrate catabolic process"/>
    <property type="evidence" value="ECO:0007669"/>
    <property type="project" value="InterPro"/>
</dbReference>
<feature type="domain" description="Glycosyl hydrolase family 36 N-terminal" evidence="9">
    <location>
        <begin position="74"/>
        <end position="273"/>
    </location>
</feature>
<dbReference type="Gene3D" id="2.70.98.60">
    <property type="entry name" value="alpha-galactosidase from lactobacil brevis"/>
    <property type="match status" value="1"/>
</dbReference>
<dbReference type="PRINTS" id="PR00743">
    <property type="entry name" value="GLHYDRLASE36"/>
</dbReference>
<dbReference type="InterPro" id="IPR031705">
    <property type="entry name" value="Glyco_hydro_36_C"/>
</dbReference>
<dbReference type="Pfam" id="PF02065">
    <property type="entry name" value="Melibiase"/>
    <property type="match status" value="1"/>
</dbReference>
<dbReference type="AlphaFoldDB" id="A0A413VNF7"/>
<dbReference type="Pfam" id="PF16874">
    <property type="entry name" value="Glyco_hydro_36C"/>
    <property type="match status" value="1"/>
</dbReference>
<dbReference type="InterPro" id="IPR002252">
    <property type="entry name" value="Glyco_hydro_36"/>
</dbReference>
<comment type="caution">
    <text evidence="10">The sequence shown here is derived from an EMBL/GenBank/DDBJ whole genome shotgun (WGS) entry which is preliminary data.</text>
</comment>
<dbReference type="InterPro" id="IPR050985">
    <property type="entry name" value="Alpha-glycosidase_related"/>
</dbReference>
<dbReference type="Gene3D" id="3.20.20.70">
    <property type="entry name" value="Aldolase class I"/>
    <property type="match status" value="1"/>
</dbReference>
<dbReference type="GO" id="GO:0004557">
    <property type="term" value="F:alpha-galactosidase activity"/>
    <property type="evidence" value="ECO:0007669"/>
    <property type="project" value="UniProtKB-UniRule"/>
</dbReference>
<evidence type="ECO:0000313" key="10">
    <source>
        <dbReference type="EMBL" id="RHB35082.1"/>
    </source>
</evidence>
<evidence type="ECO:0000256" key="2">
    <source>
        <dbReference type="ARBA" id="ARBA00012755"/>
    </source>
</evidence>
<sequence length="736" mass="83191">MKKYIYLFFLLSLCPLLARAADDNPIAKQLFNVTSGDLKLSFMVGTDGRLYQLAFGDVSKEVTVPVKMPSREWEFLPPYGNGVLTEPALQATHVDGNTSTELLYTNHKTEQLGDGITQTVISLKDPAYPFSVDIYIKCYESTSMMEIWNTITHNEKGKVILYRYASASPVLKAKNYRLTQFIGNYKREATLAEEELTTGIKVLDSKLGIRANQMRIPSFLLSLNGEADENKGEVLAGSLKWAGSFQLAFEVDWNNNLRVLTGINPVGSQYHLERGDTFITPAILYAYSKQGKGDISRKFHRWARAYGIRDAEKDRPVLLNNWEATHCTFDEERLKGLFDGARQIGAELFLLDDGWFGNGSYSRDDDKHGLGDWEVSTKKLPRGLSYIAKEALKRKVGFGIWLEPEMVNPQSELYNKHPEWIITQQKREPILGRHQEILDLTRPEVQQYEWEVIDKTLRPNPDISYVKWDCNRYVTQPGSTYLQPDKQSHLLIDYNWALYRLMDRFAKGFPDVMAMLCAGGSGRVDYGSMQYFHSFWPSDNTDPLGRIKIQWGFSHFFPASTISAHVTRMGKRHLKMAIDVALSGSFGIDLALDKATPEEREQLAAAVKLYKESIRPLVMQGDLYRLVSPYEQPVASLSYVSEDKERAVVYIYQTEDGNVPAILLNGLDANKRYRITEVNLPKGQGLPGRGSALRMAPSRFAAHGKLFTGAELMTTGIANPLSNQFESAVILLTVEN</sequence>
<evidence type="ECO:0000313" key="11">
    <source>
        <dbReference type="Proteomes" id="UP000284379"/>
    </source>
</evidence>
<feature type="active site" description="Proton donor" evidence="6">
    <location>
        <position position="539"/>
    </location>
</feature>
<dbReference type="SUPFAM" id="SSF51445">
    <property type="entry name" value="(Trans)glycosidases"/>
    <property type="match status" value="1"/>
</dbReference>
<evidence type="ECO:0000256" key="1">
    <source>
        <dbReference type="ARBA" id="ARBA00001255"/>
    </source>
</evidence>
<gene>
    <name evidence="10" type="ORF">DW888_11605</name>
</gene>
<evidence type="ECO:0000256" key="4">
    <source>
        <dbReference type="ARBA" id="ARBA00023295"/>
    </source>
</evidence>
<dbReference type="EMBL" id="QSGO01000007">
    <property type="protein sequence ID" value="RHB35082.1"/>
    <property type="molecule type" value="Genomic_DNA"/>
</dbReference>
<evidence type="ECO:0000259" key="8">
    <source>
        <dbReference type="Pfam" id="PF16874"/>
    </source>
</evidence>
<keyword evidence="3 5" id="KW-0378">Hydrolase</keyword>
<evidence type="ECO:0000256" key="5">
    <source>
        <dbReference type="PIRNR" id="PIRNR005536"/>
    </source>
</evidence>
<keyword evidence="7" id="KW-0732">Signal</keyword>
<feature type="domain" description="Glycosyl hydrolase family 36 C-terminal" evidence="8">
    <location>
        <begin position="635"/>
        <end position="732"/>
    </location>
</feature>
<feature type="active site" description="Nucleophile" evidence="6">
    <location>
        <position position="469"/>
    </location>
</feature>
<dbReference type="InterPro" id="IPR013785">
    <property type="entry name" value="Aldolase_TIM"/>
</dbReference>
<dbReference type="InterPro" id="IPR013780">
    <property type="entry name" value="Glyco_hydro_b"/>
</dbReference>
<comment type="catalytic activity">
    <reaction evidence="1 5">
        <text>Hydrolysis of terminal, non-reducing alpha-D-galactose residues in alpha-D-galactosides, including galactose oligosaccharides, galactomannans and galactolipids.</text>
        <dbReference type="EC" id="3.2.1.22"/>
    </reaction>
</comment>
<dbReference type="EC" id="3.2.1.22" evidence="2 5"/>
<keyword evidence="4 5" id="KW-0326">Glycosidase</keyword>
<dbReference type="Proteomes" id="UP000284379">
    <property type="component" value="Unassembled WGS sequence"/>
</dbReference>
<evidence type="ECO:0000256" key="6">
    <source>
        <dbReference type="PIRSR" id="PIRSR005536-1"/>
    </source>
</evidence>
<feature type="signal peptide" evidence="7">
    <location>
        <begin position="1"/>
        <end position="20"/>
    </location>
</feature>
<dbReference type="CDD" id="cd14791">
    <property type="entry name" value="GH36"/>
    <property type="match status" value="1"/>
</dbReference>
<dbReference type="RefSeq" id="WP_122201590.1">
    <property type="nucleotide sequence ID" value="NZ_CABJFV010000007.1"/>
</dbReference>